<comment type="caution">
    <text evidence="4">The sequence shown here is derived from an EMBL/GenBank/DDBJ whole genome shotgun (WGS) entry which is preliminary data.</text>
</comment>
<sequence length="208" mass="23348">MNNHHGISPEVEAARQPEHEIHPQFLTRWSPRSFSDQEVTEETLLSLFEAARWAPSGSNLQPWRFIVARTAEERASFHSFIVPANREWCEKAPVLTLLISHKLGHNDALNPAHAFDAGTAWGYLALEAANQGLITHAMGGFERQQAREALQIPDDYELHAVIAIGYRGPKEALAEKFQARELPSGRRQLSESLFAGRFGQPYTLDANQ</sequence>
<proteinExistence type="inferred from homology"/>
<feature type="domain" description="Nitroreductase" evidence="3">
    <location>
        <begin position="27"/>
        <end position="77"/>
    </location>
</feature>
<dbReference type="RefSeq" id="WP_134750480.1">
    <property type="nucleotide sequence ID" value="NZ_MYFO02000001.1"/>
</dbReference>
<evidence type="ECO:0000313" key="4">
    <source>
        <dbReference type="EMBL" id="TFE90075.1"/>
    </source>
</evidence>
<evidence type="ECO:0000259" key="3">
    <source>
        <dbReference type="Pfam" id="PF00881"/>
    </source>
</evidence>
<evidence type="ECO:0000256" key="2">
    <source>
        <dbReference type="ARBA" id="ARBA00023002"/>
    </source>
</evidence>
<dbReference type="SUPFAM" id="SSF55469">
    <property type="entry name" value="FMN-dependent nitroreductase-like"/>
    <property type="match status" value="1"/>
</dbReference>
<reference evidence="4 5" key="1">
    <citation type="submission" date="2017-03" db="EMBL/GenBank/DDBJ databases">
        <title>Isolation of Levoglucosan Utilizing Bacteria.</title>
        <authorList>
            <person name="Arya A.S."/>
        </authorList>
    </citation>
    <scope>NUCLEOTIDE SEQUENCE [LARGE SCALE GENOMIC DNA]</scope>
    <source>
        <strain evidence="4 5">MEC069</strain>
    </source>
</reference>
<dbReference type="CDD" id="cd02138">
    <property type="entry name" value="TdsD-like"/>
    <property type="match status" value="1"/>
</dbReference>
<accession>A0A4Y8Q870</accession>
<comment type="similarity">
    <text evidence="1">Belongs to the nitroreductase family.</text>
</comment>
<name>A0A4Y8Q870_9BACL</name>
<dbReference type="InterPro" id="IPR000415">
    <property type="entry name" value="Nitroreductase-like"/>
</dbReference>
<evidence type="ECO:0000313" key="5">
    <source>
        <dbReference type="Proteomes" id="UP000298246"/>
    </source>
</evidence>
<dbReference type="GO" id="GO:0016491">
    <property type="term" value="F:oxidoreductase activity"/>
    <property type="evidence" value="ECO:0007669"/>
    <property type="project" value="UniProtKB-KW"/>
</dbReference>
<dbReference type="Pfam" id="PF00881">
    <property type="entry name" value="Nitroreductase"/>
    <property type="match status" value="2"/>
</dbReference>
<dbReference type="InterPro" id="IPR029479">
    <property type="entry name" value="Nitroreductase"/>
</dbReference>
<dbReference type="OrthoDB" id="9782629at2"/>
<dbReference type="PANTHER" id="PTHR43673:SF10">
    <property type="entry name" value="NADH DEHYDROGENASE_NAD(P)H NITROREDUCTASE XCC3605-RELATED"/>
    <property type="match status" value="1"/>
</dbReference>
<dbReference type="AlphaFoldDB" id="A0A4Y8Q870"/>
<dbReference type="Proteomes" id="UP000298246">
    <property type="component" value="Unassembled WGS sequence"/>
</dbReference>
<keyword evidence="5" id="KW-1185">Reference proteome</keyword>
<dbReference type="Gene3D" id="3.40.109.10">
    <property type="entry name" value="NADH Oxidase"/>
    <property type="match status" value="1"/>
</dbReference>
<organism evidence="4 5">
    <name type="scientific">Paenibacillus athensensis</name>
    <dbReference type="NCBI Taxonomy" id="1967502"/>
    <lineage>
        <taxon>Bacteria</taxon>
        <taxon>Bacillati</taxon>
        <taxon>Bacillota</taxon>
        <taxon>Bacilli</taxon>
        <taxon>Bacillales</taxon>
        <taxon>Paenibacillaceae</taxon>
        <taxon>Paenibacillus</taxon>
    </lineage>
</organism>
<dbReference type="PANTHER" id="PTHR43673">
    <property type="entry name" value="NAD(P)H NITROREDUCTASE YDGI-RELATED"/>
    <property type="match status" value="1"/>
</dbReference>
<evidence type="ECO:0000256" key="1">
    <source>
        <dbReference type="ARBA" id="ARBA00007118"/>
    </source>
</evidence>
<gene>
    <name evidence="4" type="ORF">B5M42_05245</name>
</gene>
<protein>
    <submittedName>
        <fullName evidence="4">Nitroreductase family protein</fullName>
    </submittedName>
</protein>
<feature type="domain" description="Nitroreductase" evidence="3">
    <location>
        <begin position="85"/>
        <end position="166"/>
    </location>
</feature>
<keyword evidence="2" id="KW-0560">Oxidoreductase</keyword>
<dbReference type="EMBL" id="MYFO01000005">
    <property type="protein sequence ID" value="TFE90075.1"/>
    <property type="molecule type" value="Genomic_DNA"/>
</dbReference>